<evidence type="ECO:0000259" key="1">
    <source>
        <dbReference type="Pfam" id="PF13672"/>
    </source>
</evidence>
<evidence type="ECO:0000313" key="2">
    <source>
        <dbReference type="EMBL" id="MCF2564084.1"/>
    </source>
</evidence>
<proteinExistence type="predicted"/>
<feature type="domain" description="PPM-type phosphatase" evidence="1">
    <location>
        <begin position="12"/>
        <end position="91"/>
    </location>
</feature>
<sequence length="127" mass="14181">MKVKSFSISSKRYPNEDRMAIQNMGIYGIAIVLADGMGGLSLGDLAADVVTNTVADYLMKNYEGYAEKEVLHKALERADQEVRRVSIEKKSNMGAAVAVAIIIDYELYFTCREMSESMPNTKKRRSC</sequence>
<dbReference type="InterPro" id="IPR036457">
    <property type="entry name" value="PPM-type-like_dom_sf"/>
</dbReference>
<dbReference type="RefSeq" id="WP_301638219.1">
    <property type="nucleotide sequence ID" value="NZ_JADYTN010000016.1"/>
</dbReference>
<organism evidence="2 3">
    <name type="scientific">Xylanibacter brevis</name>
    <dbReference type="NCBI Taxonomy" id="83231"/>
    <lineage>
        <taxon>Bacteria</taxon>
        <taxon>Pseudomonadati</taxon>
        <taxon>Bacteroidota</taxon>
        <taxon>Bacteroidia</taxon>
        <taxon>Bacteroidales</taxon>
        <taxon>Prevotellaceae</taxon>
        <taxon>Xylanibacter</taxon>
    </lineage>
</organism>
<dbReference type="InterPro" id="IPR001932">
    <property type="entry name" value="PPM-type_phosphatase-like_dom"/>
</dbReference>
<dbReference type="Pfam" id="PF13672">
    <property type="entry name" value="PP2C_2"/>
    <property type="match status" value="1"/>
</dbReference>
<reference evidence="2 3" key="1">
    <citation type="submission" date="2020-12" db="EMBL/GenBank/DDBJ databases">
        <title>Whole genome sequences of gut porcine anaerobes.</title>
        <authorList>
            <person name="Kubasova T."/>
            <person name="Jahodarova E."/>
            <person name="Rychlik I."/>
        </authorList>
    </citation>
    <scope>NUCLEOTIDE SEQUENCE [LARGE SCALE GENOMIC DNA]</scope>
    <source>
        <strain evidence="2 3">An925</strain>
    </source>
</reference>
<accession>A0ABS9CG97</accession>
<gene>
    <name evidence="2" type="ORF">I6E12_08160</name>
</gene>
<comment type="caution">
    <text evidence="2">The sequence shown here is derived from an EMBL/GenBank/DDBJ whole genome shotgun (WGS) entry which is preliminary data.</text>
</comment>
<protein>
    <submittedName>
        <fullName evidence="2">Protein phosphatase 2C domain-containing protein</fullName>
    </submittedName>
</protein>
<dbReference type="Gene3D" id="3.60.40.10">
    <property type="entry name" value="PPM-type phosphatase domain"/>
    <property type="match status" value="1"/>
</dbReference>
<keyword evidence="3" id="KW-1185">Reference proteome</keyword>
<evidence type="ECO:0000313" key="3">
    <source>
        <dbReference type="Proteomes" id="UP001200470"/>
    </source>
</evidence>
<name>A0ABS9CG97_9BACT</name>
<dbReference type="Proteomes" id="UP001200470">
    <property type="component" value="Unassembled WGS sequence"/>
</dbReference>
<dbReference type="EMBL" id="JADYTN010000016">
    <property type="protein sequence ID" value="MCF2564084.1"/>
    <property type="molecule type" value="Genomic_DNA"/>
</dbReference>
<dbReference type="SUPFAM" id="SSF81606">
    <property type="entry name" value="PP2C-like"/>
    <property type="match status" value="1"/>
</dbReference>